<dbReference type="Gene3D" id="3.40.50.2300">
    <property type="match status" value="1"/>
</dbReference>
<evidence type="ECO:0000313" key="7">
    <source>
        <dbReference type="Proteomes" id="UP001142078"/>
    </source>
</evidence>
<gene>
    <name evidence="6" type="ORF">NSA23_11260</name>
</gene>
<dbReference type="GO" id="GO:0004725">
    <property type="term" value="F:protein tyrosine phosphatase activity"/>
    <property type="evidence" value="ECO:0007669"/>
    <property type="project" value="InterPro"/>
</dbReference>
<dbReference type="InterPro" id="IPR017867">
    <property type="entry name" value="Tyr_phospatase_low_mol_wt"/>
</dbReference>
<keyword evidence="3" id="KW-0904">Protein phosphatase</keyword>
<dbReference type="Pfam" id="PF01451">
    <property type="entry name" value="LMWPc"/>
    <property type="match status" value="1"/>
</dbReference>
<dbReference type="InterPro" id="IPR050438">
    <property type="entry name" value="LMW_PTPase"/>
</dbReference>
<keyword evidence="7" id="KW-1185">Reference proteome</keyword>
<organism evidence="6 7">
    <name type="scientific">Anaerosalibacter massiliensis</name>
    <dbReference type="NCBI Taxonomy" id="1347392"/>
    <lineage>
        <taxon>Bacteria</taxon>
        <taxon>Bacillati</taxon>
        <taxon>Bacillota</taxon>
        <taxon>Tissierellia</taxon>
        <taxon>Tissierellales</taxon>
        <taxon>Sporanaerobacteraceae</taxon>
        <taxon>Anaerosalibacter</taxon>
    </lineage>
</organism>
<dbReference type="SUPFAM" id="SSF52788">
    <property type="entry name" value="Phosphotyrosine protein phosphatases I"/>
    <property type="match status" value="1"/>
</dbReference>
<protein>
    <submittedName>
        <fullName evidence="6">Low molecular weight protein arginine phosphatase</fullName>
    </submittedName>
</protein>
<reference evidence="6" key="1">
    <citation type="submission" date="2022-07" db="EMBL/GenBank/DDBJ databases">
        <title>Enhanced cultured diversity of the mouse gut microbiota enables custom-made synthetic communities.</title>
        <authorList>
            <person name="Afrizal A."/>
        </authorList>
    </citation>
    <scope>NUCLEOTIDE SEQUENCE</scope>
    <source>
        <strain evidence="6">DSM 29482</strain>
    </source>
</reference>
<dbReference type="RefSeq" id="WP_257490554.1">
    <property type="nucleotide sequence ID" value="NZ_JANJZL010000008.1"/>
</dbReference>
<dbReference type="CDD" id="cd16344">
    <property type="entry name" value="LMWPAP"/>
    <property type="match status" value="1"/>
</dbReference>
<evidence type="ECO:0000259" key="5">
    <source>
        <dbReference type="SMART" id="SM00226"/>
    </source>
</evidence>
<evidence type="ECO:0000313" key="6">
    <source>
        <dbReference type="EMBL" id="MCR2044684.1"/>
    </source>
</evidence>
<dbReference type="InterPro" id="IPR023485">
    <property type="entry name" value="Ptyr_pPase"/>
</dbReference>
<comment type="caution">
    <text evidence="6">The sequence shown here is derived from an EMBL/GenBank/DDBJ whole genome shotgun (WGS) entry which is preliminary data.</text>
</comment>
<evidence type="ECO:0000256" key="3">
    <source>
        <dbReference type="ARBA" id="ARBA00022912"/>
    </source>
</evidence>
<comment type="similarity">
    <text evidence="1">Belongs to the low molecular weight phosphotyrosine protein phosphatase family.</text>
</comment>
<dbReference type="PANTHER" id="PTHR11717:SF31">
    <property type="entry name" value="LOW MOLECULAR WEIGHT PROTEIN-TYROSINE-PHOSPHATASE ETP-RELATED"/>
    <property type="match status" value="1"/>
</dbReference>
<evidence type="ECO:0000256" key="1">
    <source>
        <dbReference type="ARBA" id="ARBA00011063"/>
    </source>
</evidence>
<dbReference type="SMART" id="SM00226">
    <property type="entry name" value="LMWPc"/>
    <property type="match status" value="1"/>
</dbReference>
<sequence>MKQILFVCTGNTCRSSMSEGLFKDLLDRKEIRNVNVKSAGVFAMEGNSASREAIEILKREGIDISNHRSKTIDRKLLEESDLILTMTSGHKNILLRTYPLVKEKIYTLKEYAFGVEEDIIDPYGKGLRAYNEAKDEIKEALEKIVEKI</sequence>
<dbReference type="PANTHER" id="PTHR11717">
    <property type="entry name" value="LOW MOLECULAR WEIGHT PROTEIN TYROSINE PHOSPHATASE"/>
    <property type="match status" value="1"/>
</dbReference>
<dbReference type="PRINTS" id="PR00719">
    <property type="entry name" value="LMWPTPASE"/>
</dbReference>
<dbReference type="Proteomes" id="UP001142078">
    <property type="component" value="Unassembled WGS sequence"/>
</dbReference>
<proteinExistence type="inferred from homology"/>
<accession>A0A9X2S5U4</accession>
<feature type="active site" description="Nucleophile" evidence="4">
    <location>
        <position position="8"/>
    </location>
</feature>
<feature type="active site" evidence="4">
    <location>
        <position position="14"/>
    </location>
</feature>
<dbReference type="InterPro" id="IPR036196">
    <property type="entry name" value="Ptyr_pPase_sf"/>
</dbReference>
<feature type="active site" description="Proton donor" evidence="4">
    <location>
        <position position="121"/>
    </location>
</feature>
<evidence type="ECO:0000256" key="4">
    <source>
        <dbReference type="PIRSR" id="PIRSR617867-1"/>
    </source>
</evidence>
<feature type="domain" description="Phosphotyrosine protein phosphatase I" evidence="5">
    <location>
        <begin position="2"/>
        <end position="147"/>
    </location>
</feature>
<evidence type="ECO:0000256" key="2">
    <source>
        <dbReference type="ARBA" id="ARBA00022801"/>
    </source>
</evidence>
<keyword evidence="2" id="KW-0378">Hydrolase</keyword>
<dbReference type="AlphaFoldDB" id="A0A9X2S5U4"/>
<name>A0A9X2S5U4_9FIRM</name>
<dbReference type="EMBL" id="JANJZL010000008">
    <property type="protein sequence ID" value="MCR2044684.1"/>
    <property type="molecule type" value="Genomic_DNA"/>
</dbReference>